<dbReference type="Proteomes" id="UP000075243">
    <property type="component" value="Chromosome 10"/>
</dbReference>
<evidence type="ECO:0000259" key="2">
    <source>
        <dbReference type="Pfam" id="PF10536"/>
    </source>
</evidence>
<dbReference type="OMA" id="HENWFRI"/>
<dbReference type="InterPro" id="IPR019557">
    <property type="entry name" value="AminoTfrase-like_pln_mobile"/>
</dbReference>
<evidence type="ECO:0000313" key="3">
    <source>
        <dbReference type="EMBL" id="KYP58575.1"/>
    </source>
</evidence>
<organism evidence="3 4">
    <name type="scientific">Cajanus cajan</name>
    <name type="common">Pigeon pea</name>
    <name type="synonym">Cajanus indicus</name>
    <dbReference type="NCBI Taxonomy" id="3821"/>
    <lineage>
        <taxon>Eukaryota</taxon>
        <taxon>Viridiplantae</taxon>
        <taxon>Streptophyta</taxon>
        <taxon>Embryophyta</taxon>
        <taxon>Tracheophyta</taxon>
        <taxon>Spermatophyta</taxon>
        <taxon>Magnoliopsida</taxon>
        <taxon>eudicotyledons</taxon>
        <taxon>Gunneridae</taxon>
        <taxon>Pentapetalae</taxon>
        <taxon>rosids</taxon>
        <taxon>fabids</taxon>
        <taxon>Fabales</taxon>
        <taxon>Fabaceae</taxon>
        <taxon>Papilionoideae</taxon>
        <taxon>50 kb inversion clade</taxon>
        <taxon>NPAAA clade</taxon>
        <taxon>indigoferoid/millettioid clade</taxon>
        <taxon>Phaseoleae</taxon>
        <taxon>Cajanus</taxon>
    </lineage>
</organism>
<gene>
    <name evidence="3" type="ORF">KK1_013989</name>
</gene>
<dbReference type="EMBL" id="CM003612">
    <property type="protein sequence ID" value="KYP58575.1"/>
    <property type="molecule type" value="Genomic_DNA"/>
</dbReference>
<feature type="region of interest" description="Disordered" evidence="1">
    <location>
        <begin position="542"/>
        <end position="616"/>
    </location>
</feature>
<dbReference type="AlphaFoldDB" id="A0A151SUT9"/>
<feature type="domain" description="Aminotransferase-like plant mobile" evidence="2">
    <location>
        <begin position="46"/>
        <end position="384"/>
    </location>
</feature>
<evidence type="ECO:0000313" key="4">
    <source>
        <dbReference type="Proteomes" id="UP000075243"/>
    </source>
</evidence>
<sequence>MQSVHVSQHVWNKEKDRRLVIRRASPTNKGIEGVPHQIVPFLEQAGFVWLARMSFIKINPGLISALVERWRPETHTFHMPFGECTITLQDVALLVGLPVDGLPLLGYVSADWRALCEELLGIRPTEIKGGKIKLSWLEKNFTNVEDHVNDVEKLRRYARAWILRFIGGVIFVDRSSSYVPLRFLQFLRDFEVTRTYAWGAAALSYLYRQLCTATEYACSSIGGLTILLQLWAWERFKMIAPKVSPSIPDASPVGMRWSQHGLGINARDDLVYYRKKFDQMKRNYIDWQPYPKSLIEQMPLICTEGMAIWGVMRQFGFQQPIPQAPSQVVDLHGLTLRGKEHENWFRILAPALQHWEMRRKLHFQPTALQVGLLSPNSDYMRWYKLKTKLYIDPNEAHFSVMTDVGELLAYMASPEGRSMWTVENLMEQANRILTISNEHERVTESAAPAPPAATRVEVPSCHVPASCKELGGFQRRRKAVEPQEYTFPVMPERQQGLYYVPSQHSYYPSQEQSTYWYPPPPVANAFVTDTTPAPPNPNMMSQLFGNSPSPAQTPVAAQHSGTQKTATTPALPNPNMMLQLFGNSPSPALTPAEAQHSGTPHTPLAQHSIEKLDNTT</sequence>
<proteinExistence type="predicted"/>
<dbReference type="GO" id="GO:0010073">
    <property type="term" value="P:meristem maintenance"/>
    <property type="evidence" value="ECO:0007669"/>
    <property type="project" value="InterPro"/>
</dbReference>
<accession>A0A151SUT9</accession>
<reference evidence="3 4" key="1">
    <citation type="journal article" date="2012" name="Nat. Biotechnol.">
        <title>Draft genome sequence of pigeonpea (Cajanus cajan), an orphan legume crop of resource-poor farmers.</title>
        <authorList>
            <person name="Varshney R.K."/>
            <person name="Chen W."/>
            <person name="Li Y."/>
            <person name="Bharti A.K."/>
            <person name="Saxena R.K."/>
            <person name="Schlueter J.A."/>
            <person name="Donoghue M.T."/>
            <person name="Azam S."/>
            <person name="Fan G."/>
            <person name="Whaley A.M."/>
            <person name="Farmer A.D."/>
            <person name="Sheridan J."/>
            <person name="Iwata A."/>
            <person name="Tuteja R."/>
            <person name="Penmetsa R.V."/>
            <person name="Wu W."/>
            <person name="Upadhyaya H.D."/>
            <person name="Yang S.P."/>
            <person name="Shah T."/>
            <person name="Saxena K.B."/>
            <person name="Michael T."/>
            <person name="McCombie W.R."/>
            <person name="Yang B."/>
            <person name="Zhang G."/>
            <person name="Yang H."/>
            <person name="Wang J."/>
            <person name="Spillane C."/>
            <person name="Cook D.R."/>
            <person name="May G.D."/>
            <person name="Xu X."/>
            <person name="Jackson S.A."/>
        </authorList>
    </citation>
    <scope>NUCLEOTIDE SEQUENCE [LARGE SCALE GENOMIC DNA]</scope>
    <source>
        <strain evidence="4">cv. Asha</strain>
    </source>
</reference>
<name>A0A151SUT9_CAJCA</name>
<dbReference type="STRING" id="3821.A0A151SUT9"/>
<dbReference type="PANTHER" id="PTHR46033">
    <property type="entry name" value="PROTEIN MAIN-LIKE 2"/>
    <property type="match status" value="1"/>
</dbReference>
<dbReference type="InterPro" id="IPR044824">
    <property type="entry name" value="MAIN-like"/>
</dbReference>
<dbReference type="Pfam" id="PF10536">
    <property type="entry name" value="PMD"/>
    <property type="match status" value="1"/>
</dbReference>
<feature type="compositionally biased region" description="Polar residues" evidence="1">
    <location>
        <begin position="542"/>
        <end position="552"/>
    </location>
</feature>
<feature type="compositionally biased region" description="Polar residues" evidence="1">
    <location>
        <begin position="559"/>
        <end position="570"/>
    </location>
</feature>
<dbReference type="Gramene" id="C.cajan_13573.t">
    <property type="protein sequence ID" value="C.cajan_13573.t"/>
    <property type="gene ID" value="C.cajan_13573"/>
</dbReference>
<protein>
    <submittedName>
        <fullName evidence="3">Serine/threonine protein phosphatase 7 long form isogeny</fullName>
    </submittedName>
</protein>
<keyword evidence="4" id="KW-1185">Reference proteome</keyword>
<evidence type="ECO:0000256" key="1">
    <source>
        <dbReference type="SAM" id="MobiDB-lite"/>
    </source>
</evidence>
<dbReference type="PANTHER" id="PTHR46033:SF8">
    <property type="entry name" value="PROTEIN MAINTENANCE OF MERISTEMS-LIKE"/>
    <property type="match status" value="1"/>
</dbReference>